<dbReference type="Gene3D" id="3.30.565.10">
    <property type="entry name" value="Histidine kinase-like ATPase, C-terminal domain"/>
    <property type="match status" value="1"/>
</dbReference>
<dbReference type="PRINTS" id="PR00344">
    <property type="entry name" value="BCTRLSENSOR"/>
</dbReference>
<dbReference type="PROSITE" id="PS50110">
    <property type="entry name" value="RESPONSE_REGULATORY"/>
    <property type="match status" value="1"/>
</dbReference>
<keyword evidence="1 2" id="KW-0597">Phosphoprotein</keyword>
<dbReference type="Pfam" id="PF02518">
    <property type="entry name" value="HATPase_c"/>
    <property type="match status" value="1"/>
</dbReference>
<dbReference type="SUPFAM" id="SSF47384">
    <property type="entry name" value="Homodimeric domain of signal transducing histidine kinase"/>
    <property type="match status" value="1"/>
</dbReference>
<dbReference type="Gene3D" id="3.40.50.2300">
    <property type="match status" value="1"/>
</dbReference>
<dbReference type="PANTHER" id="PTHR43719:SF60">
    <property type="entry name" value="HISTIDINE KINASE G2"/>
    <property type="match status" value="1"/>
</dbReference>
<dbReference type="Pfam" id="PF00072">
    <property type="entry name" value="Response_reg"/>
    <property type="match status" value="1"/>
</dbReference>
<evidence type="ECO:0000256" key="2">
    <source>
        <dbReference type="PROSITE-ProRule" id="PRU00169"/>
    </source>
</evidence>
<dbReference type="InterPro" id="IPR004358">
    <property type="entry name" value="Sig_transdc_His_kin-like_C"/>
</dbReference>
<feature type="modified residue" description="4-aspartylphosphate" evidence="2">
    <location>
        <position position="471"/>
    </location>
</feature>
<proteinExistence type="predicted"/>
<keyword evidence="5" id="KW-0418">Kinase</keyword>
<dbReference type="SMART" id="SM00448">
    <property type="entry name" value="REC"/>
    <property type="match status" value="1"/>
</dbReference>
<sequence length="558" mass="62290">MTSYVNEAWRTQSGHPRDKDLSLWLDSVADHHKPYLQQIYNELFLEKKASSWEWQWANGTWSFCQAVIISSHTQSLVGTICVLTDVTNQKRIEEERKQNLLRAEAAKREADDKKRHQEFLVSVVSHEVRNPVSAILQCAGLCKSNLTFIRTALNSGKAYFPTSELINLIDEDVDALESIHQMALSQERIANDVLSLGKIQLESLEIFATDVNLPDECRKIISVFEGECRMKQIRISLDLVGELAKPDGQHIYLTDPVRFGQIAINLISNGIRFTDKASMHRREISVSIEVASAAPDDDSCRPPKTSVPVTPGSSCYIYGAVTDSGPGLTPEELTRLFQRFSQASSSTHAVYGGSGLGLYVCRMITSLMNGRINVESVKGEGSTFRFFIKADAPLSFQHPLKPVFASSVTTKVVQLHILVVEDNQINQKVLRRQLMKAGLTCECADDGKMALDLIVASHTLGNKTFDAILMDQEMPVMDGITSVTHIRKMEDDGIIPKRVPIFALTGNARKEQIERMLEVGMDDVIIKPYRINALLDKLCTLTSRQSSLHCHASSKQQQ</sequence>
<dbReference type="PANTHER" id="PTHR43719">
    <property type="entry name" value="TWO-COMPONENT HISTIDINE KINASE"/>
    <property type="match status" value="1"/>
</dbReference>
<name>A0A0F7SSF5_PHARH</name>
<dbReference type="EMBL" id="LN483142">
    <property type="protein sequence ID" value="CED83475.1"/>
    <property type="molecule type" value="Genomic_DNA"/>
</dbReference>
<protein>
    <submittedName>
        <fullName evidence="5">Two-component-like hybrid sensor histidine kinase 2</fullName>
    </submittedName>
</protein>
<evidence type="ECO:0000313" key="5">
    <source>
        <dbReference type="EMBL" id="CED83475.1"/>
    </source>
</evidence>
<dbReference type="SUPFAM" id="SSF55874">
    <property type="entry name" value="ATPase domain of HSP90 chaperone/DNA topoisomerase II/histidine kinase"/>
    <property type="match status" value="1"/>
</dbReference>
<dbReference type="InterPro" id="IPR050956">
    <property type="entry name" value="2C_system_His_kinase"/>
</dbReference>
<dbReference type="InterPro" id="IPR003661">
    <property type="entry name" value="HisK_dim/P_dom"/>
</dbReference>
<accession>A0A0F7SSF5</accession>
<evidence type="ECO:0000259" key="4">
    <source>
        <dbReference type="PROSITE" id="PS50110"/>
    </source>
</evidence>
<dbReference type="CDD" id="cd17546">
    <property type="entry name" value="REC_hyHK_CKI1_RcsC-like"/>
    <property type="match status" value="1"/>
</dbReference>
<dbReference type="Gene3D" id="1.10.287.130">
    <property type="match status" value="1"/>
</dbReference>
<dbReference type="SUPFAM" id="SSF52172">
    <property type="entry name" value="CheY-like"/>
    <property type="match status" value="1"/>
</dbReference>
<dbReference type="SMART" id="SM00387">
    <property type="entry name" value="HATPase_c"/>
    <property type="match status" value="1"/>
</dbReference>
<dbReference type="InterPro" id="IPR035965">
    <property type="entry name" value="PAS-like_dom_sf"/>
</dbReference>
<dbReference type="PROSITE" id="PS50109">
    <property type="entry name" value="HIS_KIN"/>
    <property type="match status" value="1"/>
</dbReference>
<dbReference type="InterPro" id="IPR003594">
    <property type="entry name" value="HATPase_dom"/>
</dbReference>
<dbReference type="InterPro" id="IPR036097">
    <property type="entry name" value="HisK_dim/P_sf"/>
</dbReference>
<dbReference type="AlphaFoldDB" id="A0A0F7SSF5"/>
<reference evidence="5" key="1">
    <citation type="submission" date="2014-08" db="EMBL/GenBank/DDBJ databases">
        <authorList>
            <person name="Sharma Rahul"/>
            <person name="Thines Marco"/>
        </authorList>
    </citation>
    <scope>NUCLEOTIDE SEQUENCE</scope>
</reference>
<feature type="domain" description="Response regulatory" evidence="4">
    <location>
        <begin position="416"/>
        <end position="542"/>
    </location>
</feature>
<dbReference type="InterPro" id="IPR001789">
    <property type="entry name" value="Sig_transdc_resp-reg_receiver"/>
</dbReference>
<dbReference type="InterPro" id="IPR011006">
    <property type="entry name" value="CheY-like_superfamily"/>
</dbReference>
<feature type="domain" description="Histidine kinase" evidence="3">
    <location>
        <begin position="123"/>
        <end position="392"/>
    </location>
</feature>
<dbReference type="CDD" id="cd00082">
    <property type="entry name" value="HisKA"/>
    <property type="match status" value="1"/>
</dbReference>
<dbReference type="SMART" id="SM00388">
    <property type="entry name" value="HisKA"/>
    <property type="match status" value="1"/>
</dbReference>
<evidence type="ECO:0000256" key="1">
    <source>
        <dbReference type="ARBA" id="ARBA00022553"/>
    </source>
</evidence>
<dbReference type="SUPFAM" id="SSF55785">
    <property type="entry name" value="PYP-like sensor domain (PAS domain)"/>
    <property type="match status" value="1"/>
</dbReference>
<organism evidence="5">
    <name type="scientific">Phaffia rhodozyma</name>
    <name type="common">Yeast</name>
    <name type="synonym">Xanthophyllomyces dendrorhous</name>
    <dbReference type="NCBI Taxonomy" id="264483"/>
    <lineage>
        <taxon>Eukaryota</taxon>
        <taxon>Fungi</taxon>
        <taxon>Dikarya</taxon>
        <taxon>Basidiomycota</taxon>
        <taxon>Agaricomycotina</taxon>
        <taxon>Tremellomycetes</taxon>
        <taxon>Cystofilobasidiales</taxon>
        <taxon>Mrakiaceae</taxon>
        <taxon>Phaffia</taxon>
    </lineage>
</organism>
<dbReference type="InterPro" id="IPR036890">
    <property type="entry name" value="HATPase_C_sf"/>
</dbReference>
<keyword evidence="5" id="KW-0808">Transferase</keyword>
<dbReference type="GO" id="GO:0000155">
    <property type="term" value="F:phosphorelay sensor kinase activity"/>
    <property type="evidence" value="ECO:0007669"/>
    <property type="project" value="InterPro"/>
</dbReference>
<evidence type="ECO:0000259" key="3">
    <source>
        <dbReference type="PROSITE" id="PS50109"/>
    </source>
</evidence>
<dbReference type="InterPro" id="IPR005467">
    <property type="entry name" value="His_kinase_dom"/>
</dbReference>
<dbReference type="Gene3D" id="3.30.450.20">
    <property type="entry name" value="PAS domain"/>
    <property type="match status" value="1"/>
</dbReference>